<protein>
    <submittedName>
        <fullName evidence="1">Uncharacterized protein</fullName>
    </submittedName>
</protein>
<dbReference type="AlphaFoldDB" id="A0AAW2USD5"/>
<gene>
    <name evidence="1" type="ORF">Slati_3050900</name>
</gene>
<sequence length="128" mass="14725">MGLKRKQLPRPPAVSIFEGESFLFNRQKEFLQRLWSDLLVKISNTPVDFISSIEDDVYLILESMKSFHKFDIANVDESLNTFFVKVGAYDEARSLSSEKLSRSLCNQQLRGAKDRLRNAHVKANEEVS</sequence>
<evidence type="ECO:0000313" key="1">
    <source>
        <dbReference type="EMBL" id="KAL0420280.1"/>
    </source>
</evidence>
<dbReference type="EMBL" id="JACGWN010000011">
    <property type="protein sequence ID" value="KAL0420280.1"/>
    <property type="molecule type" value="Genomic_DNA"/>
</dbReference>
<comment type="caution">
    <text evidence="1">The sequence shown here is derived from an EMBL/GenBank/DDBJ whole genome shotgun (WGS) entry which is preliminary data.</text>
</comment>
<accession>A0AAW2USD5</accession>
<reference evidence="1" key="1">
    <citation type="submission" date="2020-06" db="EMBL/GenBank/DDBJ databases">
        <authorList>
            <person name="Li T."/>
            <person name="Hu X."/>
            <person name="Zhang T."/>
            <person name="Song X."/>
            <person name="Zhang H."/>
            <person name="Dai N."/>
            <person name="Sheng W."/>
            <person name="Hou X."/>
            <person name="Wei L."/>
        </authorList>
    </citation>
    <scope>NUCLEOTIDE SEQUENCE</scope>
    <source>
        <strain evidence="1">KEN1</strain>
        <tissue evidence="1">Leaf</tissue>
    </source>
</reference>
<reference evidence="1" key="2">
    <citation type="journal article" date="2024" name="Plant">
        <title>Genomic evolution and insights into agronomic trait innovations of Sesamum species.</title>
        <authorList>
            <person name="Miao H."/>
            <person name="Wang L."/>
            <person name="Qu L."/>
            <person name="Liu H."/>
            <person name="Sun Y."/>
            <person name="Le M."/>
            <person name="Wang Q."/>
            <person name="Wei S."/>
            <person name="Zheng Y."/>
            <person name="Lin W."/>
            <person name="Duan Y."/>
            <person name="Cao H."/>
            <person name="Xiong S."/>
            <person name="Wang X."/>
            <person name="Wei L."/>
            <person name="Li C."/>
            <person name="Ma Q."/>
            <person name="Ju M."/>
            <person name="Zhao R."/>
            <person name="Li G."/>
            <person name="Mu C."/>
            <person name="Tian Q."/>
            <person name="Mei H."/>
            <person name="Zhang T."/>
            <person name="Gao T."/>
            <person name="Zhang H."/>
        </authorList>
    </citation>
    <scope>NUCLEOTIDE SEQUENCE</scope>
    <source>
        <strain evidence="1">KEN1</strain>
    </source>
</reference>
<organism evidence="1">
    <name type="scientific">Sesamum latifolium</name>
    <dbReference type="NCBI Taxonomy" id="2727402"/>
    <lineage>
        <taxon>Eukaryota</taxon>
        <taxon>Viridiplantae</taxon>
        <taxon>Streptophyta</taxon>
        <taxon>Embryophyta</taxon>
        <taxon>Tracheophyta</taxon>
        <taxon>Spermatophyta</taxon>
        <taxon>Magnoliopsida</taxon>
        <taxon>eudicotyledons</taxon>
        <taxon>Gunneridae</taxon>
        <taxon>Pentapetalae</taxon>
        <taxon>asterids</taxon>
        <taxon>lamiids</taxon>
        <taxon>Lamiales</taxon>
        <taxon>Pedaliaceae</taxon>
        <taxon>Sesamum</taxon>
    </lineage>
</organism>
<proteinExistence type="predicted"/>
<name>A0AAW2USD5_9LAMI</name>